<comment type="function">
    <text evidence="9">Fibrinolytic activity; shows preferential cleavage of Arg-Gly bonds in all three fibrinogen chains. Contact with the caterpillars causes severe bleeding, due the anticoagulant effect of the protein.</text>
</comment>
<protein>
    <submittedName>
        <fullName evidence="12">SFRICE_020340</fullName>
    </submittedName>
</protein>
<dbReference type="GO" id="GO:0005576">
    <property type="term" value="C:extracellular region"/>
    <property type="evidence" value="ECO:0007669"/>
    <property type="project" value="UniProtKB-SubCell"/>
</dbReference>
<dbReference type="FunFam" id="2.40.10.10:FF:000068">
    <property type="entry name" value="transmembrane protease serine 2"/>
    <property type="match status" value="1"/>
</dbReference>
<accession>A0A2H1VDB7</accession>
<keyword evidence="5" id="KW-0378">Hydrolase</keyword>
<evidence type="ECO:0000256" key="7">
    <source>
        <dbReference type="ARBA" id="ARBA00023157"/>
    </source>
</evidence>
<comment type="subcellular location">
    <subcellularLocation>
        <location evidence="1">Secreted</location>
        <location evidence="1">Extracellular space</location>
    </subcellularLocation>
</comment>
<dbReference type="GO" id="GO:0004252">
    <property type="term" value="F:serine-type endopeptidase activity"/>
    <property type="evidence" value="ECO:0007669"/>
    <property type="project" value="InterPro"/>
</dbReference>
<dbReference type="Gene3D" id="2.40.10.10">
    <property type="entry name" value="Trypsin-like serine proteases"/>
    <property type="match status" value="1"/>
</dbReference>
<dbReference type="EMBL" id="ODYU01001682">
    <property type="protein sequence ID" value="SOQ38244.1"/>
    <property type="molecule type" value="Genomic_DNA"/>
</dbReference>
<evidence type="ECO:0000256" key="2">
    <source>
        <dbReference type="ARBA" id="ARBA00007664"/>
    </source>
</evidence>
<dbReference type="InterPro" id="IPR050430">
    <property type="entry name" value="Peptidase_S1"/>
</dbReference>
<organism evidence="12">
    <name type="scientific">Spodoptera frugiperda</name>
    <name type="common">Fall armyworm</name>
    <dbReference type="NCBI Taxonomy" id="7108"/>
    <lineage>
        <taxon>Eukaryota</taxon>
        <taxon>Metazoa</taxon>
        <taxon>Ecdysozoa</taxon>
        <taxon>Arthropoda</taxon>
        <taxon>Hexapoda</taxon>
        <taxon>Insecta</taxon>
        <taxon>Pterygota</taxon>
        <taxon>Neoptera</taxon>
        <taxon>Endopterygota</taxon>
        <taxon>Lepidoptera</taxon>
        <taxon>Glossata</taxon>
        <taxon>Ditrysia</taxon>
        <taxon>Noctuoidea</taxon>
        <taxon>Noctuidae</taxon>
        <taxon>Amphipyrinae</taxon>
        <taxon>Spodoptera</taxon>
    </lineage>
</organism>
<keyword evidence="8" id="KW-1199">Hemostasis impairing toxin</keyword>
<dbReference type="InterPro" id="IPR043504">
    <property type="entry name" value="Peptidase_S1_PA_chymotrypsin"/>
</dbReference>
<dbReference type="CDD" id="cd00190">
    <property type="entry name" value="Tryp_SPc"/>
    <property type="match status" value="1"/>
</dbReference>
<dbReference type="PROSITE" id="PS50240">
    <property type="entry name" value="TRYPSIN_DOM"/>
    <property type="match status" value="1"/>
</dbReference>
<evidence type="ECO:0000259" key="11">
    <source>
        <dbReference type="PROSITE" id="PS50240"/>
    </source>
</evidence>
<evidence type="ECO:0000256" key="5">
    <source>
        <dbReference type="ARBA" id="ARBA00022801"/>
    </source>
</evidence>
<evidence type="ECO:0000256" key="10">
    <source>
        <dbReference type="ARBA" id="ARBA00084094"/>
    </source>
</evidence>
<sequence>MTSPALGETRGSVRLLLTKNHPVPSPACRAGVRAYKLEEASRIAGGSVRNDINYVISLQKKESTPTYERGHKCGGVLITRQNALTAASCVLEDGQLINQTYYRVFAGTVLTNDNADSVRDIASITVHPDYNSQTSANDIAIITLQNAFPDAIKPLPMPTGELPDHSFCESSGFGGLNASSTASAHLMTLPLIGVIPNSACNQMPGMQVTSSMICGMGVGSGCSGDLGNPLVCTENPLNPPSVLAGLLSIKNNCAISSTGTPEVYTRVSSFAPWVNQVVTGAASTSQLGIAVALMFLAIQSLQMFD</sequence>
<keyword evidence="10" id="KW-1205">Fibrinolytic toxin</keyword>
<dbReference type="SMART" id="SM00020">
    <property type="entry name" value="Tryp_SPc"/>
    <property type="match status" value="1"/>
</dbReference>
<evidence type="ECO:0000313" key="12">
    <source>
        <dbReference type="EMBL" id="SOQ38244.1"/>
    </source>
</evidence>
<evidence type="ECO:0000256" key="1">
    <source>
        <dbReference type="ARBA" id="ARBA00004239"/>
    </source>
</evidence>
<dbReference type="SUPFAM" id="SSF50494">
    <property type="entry name" value="Trypsin-like serine proteases"/>
    <property type="match status" value="1"/>
</dbReference>
<keyword evidence="7" id="KW-1015">Disulfide bond</keyword>
<dbReference type="Pfam" id="PF00089">
    <property type="entry name" value="Trypsin"/>
    <property type="match status" value="1"/>
</dbReference>
<evidence type="ECO:0000256" key="8">
    <source>
        <dbReference type="ARBA" id="ARBA00023240"/>
    </source>
</evidence>
<gene>
    <name evidence="12" type="ORF">SFRICE_020340</name>
</gene>
<dbReference type="InterPro" id="IPR001254">
    <property type="entry name" value="Trypsin_dom"/>
</dbReference>
<evidence type="ECO:0000256" key="3">
    <source>
        <dbReference type="ARBA" id="ARBA00022656"/>
    </source>
</evidence>
<evidence type="ECO:0000256" key="9">
    <source>
        <dbReference type="ARBA" id="ARBA00055534"/>
    </source>
</evidence>
<keyword evidence="4" id="KW-0645">Protease</keyword>
<dbReference type="PANTHER" id="PTHR24276:SF98">
    <property type="entry name" value="FI18310P1-RELATED"/>
    <property type="match status" value="1"/>
</dbReference>
<dbReference type="PANTHER" id="PTHR24276">
    <property type="entry name" value="POLYSERASE-RELATED"/>
    <property type="match status" value="1"/>
</dbReference>
<dbReference type="GO" id="GO:0090729">
    <property type="term" value="F:toxin activity"/>
    <property type="evidence" value="ECO:0007669"/>
    <property type="project" value="UniProtKB-KW"/>
</dbReference>
<reference evidence="12" key="1">
    <citation type="submission" date="2016-07" db="EMBL/GenBank/DDBJ databases">
        <authorList>
            <person name="Bretaudeau A."/>
        </authorList>
    </citation>
    <scope>NUCLEOTIDE SEQUENCE</scope>
    <source>
        <strain evidence="12">Rice</strain>
        <tissue evidence="12">Whole body</tissue>
    </source>
</reference>
<dbReference type="GO" id="GO:0006508">
    <property type="term" value="P:proteolysis"/>
    <property type="evidence" value="ECO:0007669"/>
    <property type="project" value="UniProtKB-KW"/>
</dbReference>
<dbReference type="PRINTS" id="PR00722">
    <property type="entry name" value="CHYMOTRYPSIN"/>
</dbReference>
<dbReference type="InterPro" id="IPR001314">
    <property type="entry name" value="Peptidase_S1A"/>
</dbReference>
<keyword evidence="6" id="KW-0720">Serine protease</keyword>
<feature type="domain" description="Peptidase S1" evidence="11">
    <location>
        <begin position="43"/>
        <end position="279"/>
    </location>
</feature>
<dbReference type="InterPro" id="IPR009003">
    <property type="entry name" value="Peptidase_S1_PA"/>
</dbReference>
<keyword evidence="3" id="KW-0800">Toxin</keyword>
<evidence type="ECO:0000256" key="4">
    <source>
        <dbReference type="ARBA" id="ARBA00022670"/>
    </source>
</evidence>
<evidence type="ECO:0000256" key="6">
    <source>
        <dbReference type="ARBA" id="ARBA00022825"/>
    </source>
</evidence>
<name>A0A2H1VDB7_SPOFR</name>
<comment type="similarity">
    <text evidence="2">Belongs to the peptidase S1 family.</text>
</comment>
<proteinExistence type="inferred from homology"/>
<dbReference type="AlphaFoldDB" id="A0A2H1VDB7"/>